<evidence type="ECO:0000313" key="13">
    <source>
        <dbReference type="EMBL" id="SMD42228.1"/>
    </source>
</evidence>
<name>A0A1W2H0R8_9BACT</name>
<evidence type="ECO:0000256" key="7">
    <source>
        <dbReference type="ARBA" id="ARBA00022692"/>
    </source>
</evidence>
<feature type="transmembrane region" description="Helical" evidence="10">
    <location>
        <begin position="84"/>
        <end position="104"/>
    </location>
</feature>
<keyword evidence="5 11" id="KW-1003">Cell membrane</keyword>
<feature type="transmembrane region" description="Helical" evidence="10">
    <location>
        <begin position="41"/>
        <end position="64"/>
    </location>
</feature>
<evidence type="ECO:0000256" key="9">
    <source>
        <dbReference type="ARBA" id="ARBA00023136"/>
    </source>
</evidence>
<feature type="transmembrane region" description="Helical" evidence="10">
    <location>
        <begin position="12"/>
        <end position="34"/>
    </location>
</feature>
<dbReference type="PANTHER" id="PTHR30183">
    <property type="entry name" value="MOLYBDENUM TRANSPORT SYSTEM PERMEASE PROTEIN MODB"/>
    <property type="match status" value="1"/>
</dbReference>
<feature type="transmembrane region" description="Helical" evidence="10">
    <location>
        <begin position="196"/>
        <end position="214"/>
    </location>
</feature>
<dbReference type="SUPFAM" id="SSF161098">
    <property type="entry name" value="MetI-like"/>
    <property type="match status" value="1"/>
</dbReference>
<protein>
    <recommendedName>
        <fullName evidence="11">Molybdenum transport system permease</fullName>
    </recommendedName>
</protein>
<dbReference type="Proteomes" id="UP000192333">
    <property type="component" value="Chromosome I"/>
</dbReference>
<dbReference type="EMBL" id="LT838813">
    <property type="protein sequence ID" value="SMD42228.1"/>
    <property type="molecule type" value="Genomic_DNA"/>
</dbReference>
<keyword evidence="14" id="KW-1185">Reference proteome</keyword>
<evidence type="ECO:0000256" key="11">
    <source>
        <dbReference type="RuleBase" id="RU365097"/>
    </source>
</evidence>
<dbReference type="InterPro" id="IPR011867">
    <property type="entry name" value="ModB_ABC"/>
</dbReference>
<reference evidence="14" key="1">
    <citation type="submission" date="2017-04" db="EMBL/GenBank/DDBJ databases">
        <authorList>
            <person name="Varghese N."/>
            <person name="Submissions S."/>
        </authorList>
    </citation>
    <scope>NUCLEOTIDE SEQUENCE [LARGE SCALE GENOMIC DNA]</scope>
    <source>
        <strain evidence="14">DSM 16537</strain>
    </source>
</reference>
<evidence type="ECO:0000259" key="12">
    <source>
        <dbReference type="PROSITE" id="PS50928"/>
    </source>
</evidence>
<dbReference type="PANTHER" id="PTHR30183:SF8">
    <property type="entry name" value="MOLYBDENUM TRANSPORT SYSTEM PERMEASE"/>
    <property type="match status" value="1"/>
</dbReference>
<proteinExistence type="inferred from homology"/>
<dbReference type="CDD" id="cd06261">
    <property type="entry name" value="TM_PBP2"/>
    <property type="match status" value="1"/>
</dbReference>
<dbReference type="NCBIfam" id="TIGR02141">
    <property type="entry name" value="modB_ABC"/>
    <property type="match status" value="1"/>
</dbReference>
<comment type="subcellular location">
    <subcellularLocation>
        <location evidence="2 10">Cell membrane</location>
        <topology evidence="2 10">Multi-pass membrane protein</topology>
    </subcellularLocation>
</comment>
<evidence type="ECO:0000256" key="8">
    <source>
        <dbReference type="ARBA" id="ARBA00022989"/>
    </source>
</evidence>
<dbReference type="STRING" id="758820.SAMN00777080_0768"/>
<dbReference type="GO" id="GO:0005886">
    <property type="term" value="C:plasma membrane"/>
    <property type="evidence" value="ECO:0007669"/>
    <property type="project" value="UniProtKB-SubCell"/>
</dbReference>
<dbReference type="OrthoDB" id="9795403at2"/>
<dbReference type="InterPro" id="IPR035906">
    <property type="entry name" value="MetI-like_sf"/>
</dbReference>
<dbReference type="AlphaFoldDB" id="A0A1W2H0R8"/>
<accession>A0A1W2H0R8</accession>
<dbReference type="Gene3D" id="1.10.3720.10">
    <property type="entry name" value="MetI-like"/>
    <property type="match status" value="1"/>
</dbReference>
<evidence type="ECO:0000256" key="5">
    <source>
        <dbReference type="ARBA" id="ARBA00022475"/>
    </source>
</evidence>
<feature type="transmembrane region" description="Helical" evidence="10">
    <location>
        <begin position="137"/>
        <end position="157"/>
    </location>
</feature>
<evidence type="ECO:0000256" key="1">
    <source>
        <dbReference type="ARBA" id="ARBA00002949"/>
    </source>
</evidence>
<keyword evidence="9 10" id="KW-0472">Membrane</keyword>
<evidence type="ECO:0000256" key="3">
    <source>
        <dbReference type="ARBA" id="ARBA00007069"/>
    </source>
</evidence>
<evidence type="ECO:0000256" key="10">
    <source>
        <dbReference type="RuleBase" id="RU363032"/>
    </source>
</evidence>
<evidence type="ECO:0000256" key="2">
    <source>
        <dbReference type="ARBA" id="ARBA00004651"/>
    </source>
</evidence>
<keyword evidence="6 11" id="KW-0500">Molybdenum</keyword>
<sequence>MMDYGPFILSLKLALVTTIILFLIGIPIAYWLAFNPKKYKIFLEALVALPLVLPPTVLGFYLLLALSPENGFGSWLEKYFDLRLVFTFEGLVVASVFYSLPFMIQPLQSGFRSVPFSLVEAAYSLGKSRWITLRKVILPNMSAAILSACILTFAHTIGEFGVVLMVGGNIPGITQVVSISIYDEVEAMNYSLANHYSLILLVFSFLILSFVYFFNYQQRKNIKLL</sequence>
<keyword evidence="4 10" id="KW-0813">Transport</keyword>
<dbReference type="Pfam" id="PF00528">
    <property type="entry name" value="BPD_transp_1"/>
    <property type="match status" value="1"/>
</dbReference>
<evidence type="ECO:0000256" key="4">
    <source>
        <dbReference type="ARBA" id="ARBA00022448"/>
    </source>
</evidence>
<dbReference type="PROSITE" id="PS50928">
    <property type="entry name" value="ABC_TM1"/>
    <property type="match status" value="1"/>
</dbReference>
<comment type="similarity">
    <text evidence="3 11">Belongs to the binding-protein-dependent transport system permease family. CysTW subfamily.</text>
</comment>
<keyword evidence="8 10" id="KW-1133">Transmembrane helix</keyword>
<organism evidence="13 14">
    <name type="scientific">Aquiflexum balticum DSM 16537</name>
    <dbReference type="NCBI Taxonomy" id="758820"/>
    <lineage>
        <taxon>Bacteria</taxon>
        <taxon>Pseudomonadati</taxon>
        <taxon>Bacteroidota</taxon>
        <taxon>Cytophagia</taxon>
        <taxon>Cytophagales</taxon>
        <taxon>Cyclobacteriaceae</taxon>
        <taxon>Aquiflexum</taxon>
    </lineage>
</organism>
<evidence type="ECO:0000313" key="14">
    <source>
        <dbReference type="Proteomes" id="UP000192333"/>
    </source>
</evidence>
<keyword evidence="7 10" id="KW-0812">Transmembrane</keyword>
<evidence type="ECO:0000256" key="6">
    <source>
        <dbReference type="ARBA" id="ARBA00022505"/>
    </source>
</evidence>
<dbReference type="InterPro" id="IPR000515">
    <property type="entry name" value="MetI-like"/>
</dbReference>
<gene>
    <name evidence="13" type="ORF">SAMN00777080_0768</name>
</gene>
<dbReference type="GO" id="GO:0015098">
    <property type="term" value="F:molybdate ion transmembrane transporter activity"/>
    <property type="evidence" value="ECO:0007669"/>
    <property type="project" value="UniProtKB-UniRule"/>
</dbReference>
<comment type="function">
    <text evidence="1 11">Part of the binding-protein-dependent transport system for molybdenum; probably responsible for the translocation of the substrate across the membrane.</text>
</comment>
<feature type="domain" description="ABC transmembrane type-1" evidence="12">
    <location>
        <begin position="7"/>
        <end position="211"/>
    </location>
</feature>